<dbReference type="Pfam" id="PF00780">
    <property type="entry name" value="CNH"/>
    <property type="match status" value="1"/>
</dbReference>
<gene>
    <name evidence="3" type="ORF">CPELLU_LOCUS740</name>
</gene>
<evidence type="ECO:0000256" key="1">
    <source>
        <dbReference type="SAM" id="MobiDB-lite"/>
    </source>
</evidence>
<reference evidence="3" key="1">
    <citation type="submission" date="2021-06" db="EMBL/GenBank/DDBJ databases">
        <authorList>
            <person name="Kallberg Y."/>
            <person name="Tangrot J."/>
            <person name="Rosling A."/>
        </authorList>
    </citation>
    <scope>NUCLEOTIDE SEQUENCE</scope>
    <source>
        <strain evidence="3">FL966</strain>
    </source>
</reference>
<evidence type="ECO:0000259" key="2">
    <source>
        <dbReference type="PROSITE" id="PS50219"/>
    </source>
</evidence>
<dbReference type="Proteomes" id="UP000789759">
    <property type="component" value="Unassembled WGS sequence"/>
</dbReference>
<comment type="caution">
    <text evidence="3">The sequence shown here is derived from an EMBL/GenBank/DDBJ whole genome shotgun (WGS) entry which is preliminary data.</text>
</comment>
<keyword evidence="4" id="KW-1185">Reference proteome</keyword>
<protein>
    <submittedName>
        <fullName evidence="3">14884_t:CDS:1</fullName>
    </submittedName>
</protein>
<dbReference type="PROSITE" id="PS50219">
    <property type="entry name" value="CNH"/>
    <property type="match status" value="1"/>
</dbReference>
<evidence type="ECO:0000313" key="3">
    <source>
        <dbReference type="EMBL" id="CAG8463631.1"/>
    </source>
</evidence>
<feature type="region of interest" description="Disordered" evidence="1">
    <location>
        <begin position="494"/>
        <end position="518"/>
    </location>
</feature>
<evidence type="ECO:0000313" key="4">
    <source>
        <dbReference type="Proteomes" id="UP000789759"/>
    </source>
</evidence>
<feature type="compositionally biased region" description="Polar residues" evidence="1">
    <location>
        <begin position="505"/>
        <end position="515"/>
    </location>
</feature>
<proteinExistence type="predicted"/>
<dbReference type="AlphaFoldDB" id="A0A9N8Z3N9"/>
<name>A0A9N8Z3N9_9GLOM</name>
<dbReference type="InterPro" id="IPR001180">
    <property type="entry name" value="CNH_dom"/>
</dbReference>
<sequence>MKIRRLKYKNNVLCHRIHDFYQTNINVNPYTHYNAEQFAELPLPNGGPPHNIPPINVVSRTQFNAQQPSRFEAPNLRRAPTTLNYSIHPPSENEGEFESKLIGSPNNGIPEQMNSAVMFDKQYLLLGNDNGLWVMDFSIHWDLIKPIQLIRGCSFKKLHILEEYNMMIAISGKRDMIRMYKLDSLLHLIKFVNNSESKSPIDLSKAPKKIAAPKCERCGHVLNEDRTSPNCPYCGFAPSVNSKLASNSNSSEPLKPSPSKLNRKLSHFTSNLSIYVRNYLSNSSGINASERANMWRWATDYISLPESVKDCTTFDIIEIKNTIFLMAVTLNNGIILFSMPTEMKGSPDCKFEFLKSYYVPGSLNFVNVITDSSSIKQIIAITGIGSRRAAIIDCYTTDVTEINIKKSITPKDVEFPSWTNFIQIPYSYSLDFLNNNPIIIDDRPTIIPLSPPYHQPTLSPSFPIYSHSLPSEKGNDGVSRRFTYQTNRISADILDQDKTRRRSSEFPSETTSNVHLSPPISPKTTFETLLPGQVFVCTISNTSYLVNIHAEPYKHHRPIHWSSDPIHITLLPTFDDILLMAFEKQTIEVASLKTGKIIKEVTGGSQVKFLGESLRKPTQAKGNLPQYKTDENHLDDFIRKHVFWSSQMNADVYIYRGFIA</sequence>
<accession>A0A9N8Z3N9</accession>
<dbReference type="EMBL" id="CAJVQA010000233">
    <property type="protein sequence ID" value="CAG8463631.1"/>
    <property type="molecule type" value="Genomic_DNA"/>
</dbReference>
<feature type="compositionally biased region" description="Basic and acidic residues" evidence="1">
    <location>
        <begin position="495"/>
        <end position="504"/>
    </location>
</feature>
<dbReference type="OrthoDB" id="6415790at2759"/>
<organism evidence="3 4">
    <name type="scientific">Cetraspora pellucida</name>
    <dbReference type="NCBI Taxonomy" id="1433469"/>
    <lineage>
        <taxon>Eukaryota</taxon>
        <taxon>Fungi</taxon>
        <taxon>Fungi incertae sedis</taxon>
        <taxon>Mucoromycota</taxon>
        <taxon>Glomeromycotina</taxon>
        <taxon>Glomeromycetes</taxon>
        <taxon>Diversisporales</taxon>
        <taxon>Gigasporaceae</taxon>
        <taxon>Cetraspora</taxon>
    </lineage>
</organism>
<feature type="domain" description="CNH" evidence="2">
    <location>
        <begin position="110"/>
        <end position="617"/>
    </location>
</feature>